<evidence type="ECO:0000313" key="4">
    <source>
        <dbReference type="EMBL" id="MFC4248420.1"/>
    </source>
</evidence>
<dbReference type="InterPro" id="IPR001670">
    <property type="entry name" value="ADH_Fe/GldA"/>
</dbReference>
<dbReference type="InterPro" id="IPR039697">
    <property type="entry name" value="Alcohol_dehydrogenase_Fe"/>
</dbReference>
<proteinExistence type="predicted"/>
<name>A0ABD5P2U6_9EURY</name>
<dbReference type="SUPFAM" id="SSF56796">
    <property type="entry name" value="Dehydroquinate synthase-like"/>
    <property type="match status" value="1"/>
</dbReference>
<feature type="domain" description="Fe-containing alcohol dehydrogenase-like C-terminal" evidence="3">
    <location>
        <begin position="204"/>
        <end position="399"/>
    </location>
</feature>
<dbReference type="PANTHER" id="PTHR11496:SF83">
    <property type="entry name" value="HYDROXYACID-OXOACID TRANSHYDROGENASE, MITOCHONDRIAL"/>
    <property type="match status" value="1"/>
</dbReference>
<dbReference type="Gene3D" id="1.20.1090.10">
    <property type="entry name" value="Dehydroquinate synthase-like - alpha domain"/>
    <property type="match status" value="1"/>
</dbReference>
<evidence type="ECO:0000259" key="2">
    <source>
        <dbReference type="Pfam" id="PF00465"/>
    </source>
</evidence>
<evidence type="ECO:0000256" key="1">
    <source>
        <dbReference type="ARBA" id="ARBA00023002"/>
    </source>
</evidence>
<protein>
    <submittedName>
        <fullName evidence="4">Iron-containing alcohol dehydrogenase family protein</fullName>
    </submittedName>
</protein>
<dbReference type="PANTHER" id="PTHR11496">
    <property type="entry name" value="ALCOHOL DEHYDROGENASE"/>
    <property type="match status" value="1"/>
</dbReference>
<dbReference type="Proteomes" id="UP001595821">
    <property type="component" value="Unassembled WGS sequence"/>
</dbReference>
<feature type="domain" description="Alcohol dehydrogenase iron-type/glycerol dehydrogenase GldA" evidence="2">
    <location>
        <begin position="13"/>
        <end position="191"/>
    </location>
</feature>
<reference evidence="4 5" key="1">
    <citation type="journal article" date="2014" name="Int. J. Syst. Evol. Microbiol.">
        <title>Complete genome sequence of Corynebacterium casei LMG S-19264T (=DSM 44701T), isolated from a smear-ripened cheese.</title>
        <authorList>
            <consortium name="US DOE Joint Genome Institute (JGI-PGF)"/>
            <person name="Walter F."/>
            <person name="Albersmeier A."/>
            <person name="Kalinowski J."/>
            <person name="Ruckert C."/>
        </authorList>
    </citation>
    <scope>NUCLEOTIDE SEQUENCE [LARGE SCALE GENOMIC DNA]</scope>
    <source>
        <strain evidence="4 5">IBRC-M 10912</strain>
    </source>
</reference>
<organism evidence="4 5">
    <name type="scientific">Natribaculum luteum</name>
    <dbReference type="NCBI Taxonomy" id="1586232"/>
    <lineage>
        <taxon>Archaea</taxon>
        <taxon>Methanobacteriati</taxon>
        <taxon>Methanobacteriota</taxon>
        <taxon>Stenosarchaea group</taxon>
        <taxon>Halobacteria</taxon>
        <taxon>Halobacteriales</taxon>
        <taxon>Natrialbaceae</taxon>
        <taxon>Natribaculum</taxon>
    </lineage>
</organism>
<keyword evidence="1" id="KW-0560">Oxidoreductase</keyword>
<dbReference type="GO" id="GO:0016491">
    <property type="term" value="F:oxidoreductase activity"/>
    <property type="evidence" value="ECO:0007669"/>
    <property type="project" value="UniProtKB-KW"/>
</dbReference>
<dbReference type="Pfam" id="PF25137">
    <property type="entry name" value="ADH_Fe_C"/>
    <property type="match status" value="1"/>
</dbReference>
<comment type="caution">
    <text evidence="4">The sequence shown here is derived from an EMBL/GenBank/DDBJ whole genome shotgun (WGS) entry which is preliminary data.</text>
</comment>
<dbReference type="InterPro" id="IPR056798">
    <property type="entry name" value="ADH_Fe_C"/>
</dbReference>
<evidence type="ECO:0000313" key="5">
    <source>
        <dbReference type="Proteomes" id="UP001595821"/>
    </source>
</evidence>
<dbReference type="RefSeq" id="WP_246972263.1">
    <property type="nucleotide sequence ID" value="NZ_CP095397.1"/>
</dbReference>
<dbReference type="CDD" id="cd14866">
    <property type="entry name" value="Fe-ADH-like"/>
    <property type="match status" value="1"/>
</dbReference>
<dbReference type="AlphaFoldDB" id="A0ABD5P2U6"/>
<gene>
    <name evidence="4" type="ORF">ACFOZ7_16020</name>
</gene>
<dbReference type="GeneID" id="71852918"/>
<evidence type="ECO:0000259" key="3">
    <source>
        <dbReference type="Pfam" id="PF25137"/>
    </source>
</evidence>
<accession>A0ABD5P2U6</accession>
<dbReference type="Pfam" id="PF00465">
    <property type="entry name" value="Fe-ADH"/>
    <property type="match status" value="1"/>
</dbReference>
<dbReference type="EMBL" id="JBHSDJ010000122">
    <property type="protein sequence ID" value="MFC4248420.1"/>
    <property type="molecule type" value="Genomic_DNA"/>
</dbReference>
<sequence>MLVPKEFEYAYGPSTVRYGAGCVDTIADVLARAGVEQALVVTGTTVGKTPAVIDPVVKGAGDRLAGIFAETTPEKSIDTVLAGVEQMTELDADGLVAIGGGSSMDVARAMSVVAAEDGEPQSFHARVGADGAVKFPALDEPKPPVFAVPTTYSGAELTSAAGVNYPGTDGSVREGPIYDPKVVPQALFYDPELLATTPARIRTASAMNGMDHGIEMLYSRHANPLTDAVAIHGLRILDDALPQLVDANHETLGAAAVGVYLASYGLIDPVANANKYNVIHAFGHIISRQYPIQQGAVHAVVAPHVLRHLLSRDVIDVRPIARAFGATGATDPAAAVVERVEAIRDALNLPVSLEPIEGLERDAIPEVANAITQDVGLQNGPAGFQPTAADFVEILEAAW</sequence>
<dbReference type="Gene3D" id="3.40.50.1970">
    <property type="match status" value="1"/>
</dbReference>